<dbReference type="AlphaFoldDB" id="A0A4R5UBK7"/>
<evidence type="ECO:0000256" key="15">
    <source>
        <dbReference type="SAM" id="MobiDB-lite"/>
    </source>
</evidence>
<name>A0A4R5UBK7_9HYPH</name>
<dbReference type="InterPro" id="IPR002429">
    <property type="entry name" value="CcO_II-like_C"/>
</dbReference>
<sequence length="393" mass="44111">MLKRFFQISLALFLPLLAGCNMVVMSPSGDIAAQQRDLIVISVVLMLLIIVPVLFLTLYFAWHYRRTNVNAAYDPEWHHSTRLEVIIWAAPLAIIIALGAVTWISTHKLDPYRPLDRIDAARPIPADARPLTVEVVALDWKWLFFYPELGIATVNELAAPVDVPINFKITASSVMNSFYIPALAGQVYAMPGMETKLHAVINKEGEFDGFSANYSGPGFSHMRFKFHGLNQQRFDEWIARVKTQGTALNRDAYLRLEKPSEKEPIRYYASADKDLYSSILNLCAENGKMCMSEMMHIDMMGGAGKESAENREKLEYDNRRVERGENTNSPTHPASGEPSRSPQEPNSTVNDNGQQPMQHDMHNMPGMDMQHQGHQAPDNGDGNPAPTQLNNNN</sequence>
<dbReference type="GO" id="GO:0005886">
    <property type="term" value="C:plasma membrane"/>
    <property type="evidence" value="ECO:0007669"/>
    <property type="project" value="UniProtKB-SubCell"/>
</dbReference>
<keyword evidence="10" id="KW-0560">Oxidoreductase</keyword>
<gene>
    <name evidence="19" type="primary">cyoA</name>
    <name evidence="19" type="ORF">E2F50_18260</name>
</gene>
<dbReference type="PROSITE" id="PS50999">
    <property type="entry name" value="COX2_TM"/>
    <property type="match status" value="1"/>
</dbReference>
<dbReference type="RefSeq" id="WP_133317599.1">
    <property type="nucleotide sequence ID" value="NZ_SMTL01000005.1"/>
</dbReference>
<dbReference type="EMBL" id="SMTL01000005">
    <property type="protein sequence ID" value="TDK32260.1"/>
    <property type="molecule type" value="Genomic_DNA"/>
</dbReference>
<dbReference type="Proteomes" id="UP000295238">
    <property type="component" value="Unassembled WGS sequence"/>
</dbReference>
<reference evidence="19 20" key="1">
    <citation type="submission" date="2019-03" db="EMBL/GenBank/DDBJ databases">
        <title>Rhizobium sp. nov., an bacterium isolated from biocrust in Mu Us Desert.</title>
        <authorList>
            <person name="Lixiong L."/>
        </authorList>
    </citation>
    <scope>NUCLEOTIDE SEQUENCE [LARGE SCALE GENOMIC DNA]</scope>
    <source>
        <strain evidence="19 20">SPY-1</strain>
    </source>
</reference>
<dbReference type="CDD" id="cd04212">
    <property type="entry name" value="CuRO_UO_II"/>
    <property type="match status" value="1"/>
</dbReference>
<dbReference type="InterPro" id="IPR008972">
    <property type="entry name" value="Cupredoxin"/>
</dbReference>
<feature type="transmembrane region" description="Helical" evidence="16">
    <location>
        <begin position="38"/>
        <end position="62"/>
    </location>
</feature>
<proteinExistence type="inferred from homology"/>
<dbReference type="InterPro" id="IPR036257">
    <property type="entry name" value="Cyt_c_oxidase_su2_TM_sf"/>
</dbReference>
<keyword evidence="3" id="KW-0813">Transport</keyword>
<keyword evidence="5" id="KW-0679">Respiratory chain</keyword>
<dbReference type="Pfam" id="PF06481">
    <property type="entry name" value="COX_ARM"/>
    <property type="match status" value="1"/>
</dbReference>
<evidence type="ECO:0000256" key="5">
    <source>
        <dbReference type="ARBA" id="ARBA00022660"/>
    </source>
</evidence>
<organism evidence="19 20">
    <name type="scientific">Rhizobium deserti</name>
    <dbReference type="NCBI Taxonomy" id="2547961"/>
    <lineage>
        <taxon>Bacteria</taxon>
        <taxon>Pseudomonadati</taxon>
        <taxon>Pseudomonadota</taxon>
        <taxon>Alphaproteobacteria</taxon>
        <taxon>Hyphomicrobiales</taxon>
        <taxon>Rhizobiaceae</taxon>
        <taxon>Rhizobium/Agrobacterium group</taxon>
        <taxon>Rhizobium</taxon>
    </lineage>
</organism>
<evidence type="ECO:0000259" key="18">
    <source>
        <dbReference type="PROSITE" id="PS50999"/>
    </source>
</evidence>
<dbReference type="Pfam" id="PF00116">
    <property type="entry name" value="COX2"/>
    <property type="match status" value="1"/>
</dbReference>
<dbReference type="Gene3D" id="2.60.40.420">
    <property type="entry name" value="Cupredoxins - blue copper proteins"/>
    <property type="match status" value="1"/>
</dbReference>
<comment type="similarity">
    <text evidence="2">Belongs to the cytochrome c oxidase subunit 2 family.</text>
</comment>
<evidence type="ECO:0000256" key="9">
    <source>
        <dbReference type="ARBA" id="ARBA00022989"/>
    </source>
</evidence>
<evidence type="ECO:0000313" key="20">
    <source>
        <dbReference type="Proteomes" id="UP000295238"/>
    </source>
</evidence>
<dbReference type="NCBIfam" id="TIGR01433">
    <property type="entry name" value="CyoA"/>
    <property type="match status" value="1"/>
</dbReference>
<evidence type="ECO:0000256" key="6">
    <source>
        <dbReference type="ARBA" id="ARBA00022692"/>
    </source>
</evidence>
<dbReference type="GO" id="GO:0005507">
    <property type="term" value="F:copper ion binding"/>
    <property type="evidence" value="ECO:0007669"/>
    <property type="project" value="InterPro"/>
</dbReference>
<feature type="domain" description="Cytochrome oxidase subunit II transmembrane region profile" evidence="18">
    <location>
        <begin position="16"/>
        <end position="113"/>
    </location>
</feature>
<evidence type="ECO:0000256" key="3">
    <source>
        <dbReference type="ARBA" id="ARBA00022448"/>
    </source>
</evidence>
<keyword evidence="11 16" id="KW-0472">Membrane</keyword>
<accession>A0A4R5UBK7</accession>
<feature type="transmembrane region" description="Helical" evidence="16">
    <location>
        <begin position="83"/>
        <end position="104"/>
    </location>
</feature>
<dbReference type="GO" id="GO:0042773">
    <property type="term" value="P:ATP synthesis coupled electron transport"/>
    <property type="evidence" value="ECO:0007669"/>
    <property type="project" value="TreeGrafter"/>
</dbReference>
<keyword evidence="13" id="KW-0449">Lipoprotein</keyword>
<keyword evidence="9 16" id="KW-1133">Transmembrane helix</keyword>
<evidence type="ECO:0000256" key="10">
    <source>
        <dbReference type="ARBA" id="ARBA00023002"/>
    </source>
</evidence>
<feature type="compositionally biased region" description="Polar residues" evidence="15">
    <location>
        <begin position="326"/>
        <end position="357"/>
    </location>
</feature>
<protein>
    <recommendedName>
        <fullName evidence="14">Ubiquinol oxidase polypeptide II</fullName>
    </recommendedName>
</protein>
<evidence type="ECO:0000256" key="14">
    <source>
        <dbReference type="ARBA" id="ARBA00030198"/>
    </source>
</evidence>
<feature type="domain" description="Cytochrome oxidase subunit II copper A binding" evidence="17">
    <location>
        <begin position="128"/>
        <end position="240"/>
    </location>
</feature>
<evidence type="ECO:0000256" key="8">
    <source>
        <dbReference type="ARBA" id="ARBA00022982"/>
    </source>
</evidence>
<dbReference type="SUPFAM" id="SSF81464">
    <property type="entry name" value="Cytochrome c oxidase subunit II-like, transmembrane region"/>
    <property type="match status" value="1"/>
</dbReference>
<evidence type="ECO:0000256" key="13">
    <source>
        <dbReference type="ARBA" id="ARBA00023288"/>
    </source>
</evidence>
<dbReference type="InterPro" id="IPR010514">
    <property type="entry name" value="COX_ARM"/>
</dbReference>
<dbReference type="GO" id="GO:0016682">
    <property type="term" value="F:oxidoreductase activity, acting on diphenols and related substances as donors, oxygen as acceptor"/>
    <property type="evidence" value="ECO:0007669"/>
    <property type="project" value="InterPro"/>
</dbReference>
<keyword evidence="7" id="KW-0732">Signal</keyword>
<feature type="region of interest" description="Disordered" evidence="15">
    <location>
        <begin position="316"/>
        <end position="393"/>
    </location>
</feature>
<evidence type="ECO:0000256" key="1">
    <source>
        <dbReference type="ARBA" id="ARBA00004651"/>
    </source>
</evidence>
<dbReference type="GO" id="GO:0009486">
    <property type="term" value="F:cytochrome bo3 ubiquinol oxidase activity"/>
    <property type="evidence" value="ECO:0007669"/>
    <property type="project" value="InterPro"/>
</dbReference>
<dbReference type="InterPro" id="IPR045187">
    <property type="entry name" value="CcO_II"/>
</dbReference>
<dbReference type="PANTHER" id="PTHR22888">
    <property type="entry name" value="CYTOCHROME C OXIDASE, SUBUNIT II"/>
    <property type="match status" value="1"/>
</dbReference>
<evidence type="ECO:0000256" key="7">
    <source>
        <dbReference type="ARBA" id="ARBA00022729"/>
    </source>
</evidence>
<comment type="caution">
    <text evidence="19">The sequence shown here is derived from an EMBL/GenBank/DDBJ whole genome shotgun (WGS) entry which is preliminary data.</text>
</comment>
<keyword evidence="20" id="KW-1185">Reference proteome</keyword>
<dbReference type="GO" id="GO:0004129">
    <property type="term" value="F:cytochrome-c oxidase activity"/>
    <property type="evidence" value="ECO:0007669"/>
    <property type="project" value="InterPro"/>
</dbReference>
<evidence type="ECO:0000256" key="16">
    <source>
        <dbReference type="SAM" id="Phobius"/>
    </source>
</evidence>
<evidence type="ECO:0000256" key="12">
    <source>
        <dbReference type="ARBA" id="ARBA00023139"/>
    </source>
</evidence>
<feature type="compositionally biased region" description="Basic and acidic residues" evidence="15">
    <location>
        <begin position="316"/>
        <end position="325"/>
    </location>
</feature>
<dbReference type="PROSITE" id="PS51257">
    <property type="entry name" value="PROKAR_LIPOPROTEIN"/>
    <property type="match status" value="1"/>
</dbReference>
<evidence type="ECO:0000256" key="4">
    <source>
        <dbReference type="ARBA" id="ARBA00022475"/>
    </source>
</evidence>
<dbReference type="SUPFAM" id="SSF49503">
    <property type="entry name" value="Cupredoxins"/>
    <property type="match status" value="1"/>
</dbReference>
<dbReference type="InterPro" id="IPR034227">
    <property type="entry name" value="CuRO_UO_II"/>
</dbReference>
<dbReference type="InterPro" id="IPR006333">
    <property type="entry name" value="Cyt_o_ubiquinol_oxidase_su2"/>
</dbReference>
<dbReference type="OrthoDB" id="9783445at2"/>
<keyword evidence="8" id="KW-0249">Electron transport</keyword>
<dbReference type="PROSITE" id="PS50857">
    <property type="entry name" value="COX2_CUA"/>
    <property type="match status" value="1"/>
</dbReference>
<dbReference type="Gene3D" id="1.10.287.90">
    <property type="match status" value="1"/>
</dbReference>
<dbReference type="InterPro" id="IPR011759">
    <property type="entry name" value="Cyt_c_oxidase_su2_TM_dom"/>
</dbReference>
<evidence type="ECO:0000313" key="19">
    <source>
        <dbReference type="EMBL" id="TDK32260.1"/>
    </source>
</evidence>
<dbReference type="PANTHER" id="PTHR22888:SF18">
    <property type="entry name" value="CYTOCHROME BO(3) UBIQUINOL OXIDASE SUBUNIT 2"/>
    <property type="match status" value="1"/>
</dbReference>
<comment type="subcellular location">
    <subcellularLocation>
        <location evidence="1">Cell membrane</location>
        <topology evidence="1">Multi-pass membrane protein</topology>
    </subcellularLocation>
</comment>
<keyword evidence="6 16" id="KW-0812">Transmembrane</keyword>
<keyword evidence="4" id="KW-1003">Cell membrane</keyword>
<keyword evidence="12" id="KW-0564">Palmitate</keyword>
<evidence type="ECO:0000259" key="17">
    <source>
        <dbReference type="PROSITE" id="PS50857"/>
    </source>
</evidence>
<evidence type="ECO:0000256" key="11">
    <source>
        <dbReference type="ARBA" id="ARBA00023136"/>
    </source>
</evidence>
<evidence type="ECO:0000256" key="2">
    <source>
        <dbReference type="ARBA" id="ARBA00007866"/>
    </source>
</evidence>